<dbReference type="Pfam" id="PF14903">
    <property type="entry name" value="WG_beta_rep"/>
    <property type="match status" value="1"/>
</dbReference>
<dbReference type="RefSeq" id="WP_386113421.1">
    <property type="nucleotide sequence ID" value="NZ_JBHTKM010000006.1"/>
</dbReference>
<gene>
    <name evidence="1" type="ORF">ACFQ13_01830</name>
</gene>
<dbReference type="Proteomes" id="UP001597086">
    <property type="component" value="Unassembled WGS sequence"/>
</dbReference>
<organism evidence="1 2">
    <name type="scientific">Winogradskyella rapida</name>
    <dbReference type="NCBI Taxonomy" id="549701"/>
    <lineage>
        <taxon>Bacteria</taxon>
        <taxon>Pseudomonadati</taxon>
        <taxon>Bacteroidota</taxon>
        <taxon>Flavobacteriia</taxon>
        <taxon>Flavobacteriales</taxon>
        <taxon>Flavobacteriaceae</taxon>
        <taxon>Winogradskyella</taxon>
    </lineage>
</organism>
<protein>
    <submittedName>
        <fullName evidence="1">WG repeat-containing protein</fullName>
    </submittedName>
</protein>
<name>A0ABW3KLH2_9FLAO</name>
<reference evidence="2" key="1">
    <citation type="journal article" date="2019" name="Int. J. Syst. Evol. Microbiol.">
        <title>The Global Catalogue of Microorganisms (GCM) 10K type strain sequencing project: providing services to taxonomists for standard genome sequencing and annotation.</title>
        <authorList>
            <consortium name="The Broad Institute Genomics Platform"/>
            <consortium name="The Broad Institute Genome Sequencing Center for Infectious Disease"/>
            <person name="Wu L."/>
            <person name="Ma J."/>
        </authorList>
    </citation>
    <scope>NUCLEOTIDE SEQUENCE [LARGE SCALE GENOMIC DNA]</scope>
    <source>
        <strain evidence="2">CCUG 56098</strain>
    </source>
</reference>
<dbReference type="EMBL" id="JBHTKM010000006">
    <property type="protein sequence ID" value="MFD1014647.1"/>
    <property type="molecule type" value="Genomic_DNA"/>
</dbReference>
<dbReference type="InterPro" id="IPR032774">
    <property type="entry name" value="WG_beta_rep"/>
</dbReference>
<sequence>KTITGLYGLIDNKGKTIVPAIYTRIEKFGEYANDIALVKTITGKYGFVNRNGKEIIEPKYDLKEIKEKFNQIYGG</sequence>
<comment type="caution">
    <text evidence="1">The sequence shown here is derived from an EMBL/GenBank/DDBJ whole genome shotgun (WGS) entry which is preliminary data.</text>
</comment>
<keyword evidence="2" id="KW-1185">Reference proteome</keyword>
<accession>A0ABW3KLH2</accession>
<proteinExistence type="predicted"/>
<feature type="non-terminal residue" evidence="1">
    <location>
        <position position="1"/>
    </location>
</feature>
<evidence type="ECO:0000313" key="2">
    <source>
        <dbReference type="Proteomes" id="UP001597086"/>
    </source>
</evidence>
<evidence type="ECO:0000313" key="1">
    <source>
        <dbReference type="EMBL" id="MFD1014647.1"/>
    </source>
</evidence>